<reference evidence="1" key="1">
    <citation type="submission" date="2022-08" db="EMBL/GenBank/DDBJ databases">
        <title>Genome Sequence of Pycnoporus sanguineus.</title>
        <authorList>
            <person name="Buettner E."/>
        </authorList>
    </citation>
    <scope>NUCLEOTIDE SEQUENCE</scope>
    <source>
        <strain evidence="1">CG-C14</strain>
    </source>
</reference>
<comment type="caution">
    <text evidence="1">The sequence shown here is derived from an EMBL/GenBank/DDBJ whole genome shotgun (WGS) entry which is preliminary data.</text>
</comment>
<name>A0ACC1N3Y9_9APHY</name>
<protein>
    <submittedName>
        <fullName evidence="1">Uncharacterized protein</fullName>
    </submittedName>
</protein>
<organism evidence="1 2">
    <name type="scientific">Trametes sanguinea</name>
    <dbReference type="NCBI Taxonomy" id="158606"/>
    <lineage>
        <taxon>Eukaryota</taxon>
        <taxon>Fungi</taxon>
        <taxon>Dikarya</taxon>
        <taxon>Basidiomycota</taxon>
        <taxon>Agaricomycotina</taxon>
        <taxon>Agaricomycetes</taxon>
        <taxon>Polyporales</taxon>
        <taxon>Polyporaceae</taxon>
        <taxon>Trametes</taxon>
    </lineage>
</organism>
<evidence type="ECO:0000313" key="1">
    <source>
        <dbReference type="EMBL" id="KAJ2973795.1"/>
    </source>
</evidence>
<accession>A0ACC1N3Y9</accession>
<gene>
    <name evidence="1" type="ORF">NUW54_g11998</name>
</gene>
<keyword evidence="2" id="KW-1185">Reference proteome</keyword>
<sequence length="71" mass="7589">MPPLNEGTRQLSGESTSSDGSSRHSTFGFNSRASLSSTATTTAPSPSVDDDVGRQTLHHSERRALISAEWQ</sequence>
<dbReference type="EMBL" id="JANSHE010004920">
    <property type="protein sequence ID" value="KAJ2973795.1"/>
    <property type="molecule type" value="Genomic_DNA"/>
</dbReference>
<proteinExistence type="predicted"/>
<evidence type="ECO:0000313" key="2">
    <source>
        <dbReference type="Proteomes" id="UP001144978"/>
    </source>
</evidence>
<dbReference type="Proteomes" id="UP001144978">
    <property type="component" value="Unassembled WGS sequence"/>
</dbReference>